<name>A0ABV5UNW6_9MICC</name>
<comment type="caution">
    <text evidence="1">The sequence shown here is derived from an EMBL/GenBank/DDBJ whole genome shotgun (WGS) entry which is preliminary data.</text>
</comment>
<sequence length="252" mass="28623">MGKDEDSWRRVFDDLVKLIEAAPPPPHRLVGDWTRKDQTEAHAIAVAWGWLIRLKRTGEAIFELEKSGYGTEAAPLVRSTIEHAIRLSWAADLGRQQFVEILIRMRRWSLQKILDAANAGWPLTEDQIEQIRDLQDEAGEEFKGLDKFMQLAAVVAENLELFSGLYQIWLSETQESHPSLQSSANYREQSEDCLTWALHREPKPSRRRNDVLVPSLVWMGLHGYARIAGMEAHFAEGIEGIGARMEVLGVSP</sequence>
<dbReference type="RefSeq" id="WP_345043796.1">
    <property type="nucleotide sequence ID" value="NZ_BAABED010000001.1"/>
</dbReference>
<proteinExistence type="predicted"/>
<dbReference type="Pfam" id="PF18928">
    <property type="entry name" value="DUF5677"/>
    <property type="match status" value="1"/>
</dbReference>
<accession>A0ABV5UNW6</accession>
<dbReference type="Proteomes" id="UP001589536">
    <property type="component" value="Unassembled WGS sequence"/>
</dbReference>
<evidence type="ECO:0000313" key="2">
    <source>
        <dbReference type="Proteomes" id="UP001589536"/>
    </source>
</evidence>
<dbReference type="InterPro" id="IPR043733">
    <property type="entry name" value="DUF5677"/>
</dbReference>
<evidence type="ECO:0000313" key="1">
    <source>
        <dbReference type="EMBL" id="MFB9714193.1"/>
    </source>
</evidence>
<protein>
    <submittedName>
        <fullName evidence="1">DUF5677 domain-containing protein</fullName>
    </submittedName>
</protein>
<dbReference type="EMBL" id="JBHMBH010000019">
    <property type="protein sequence ID" value="MFB9714193.1"/>
    <property type="molecule type" value="Genomic_DNA"/>
</dbReference>
<reference evidence="1 2" key="1">
    <citation type="submission" date="2024-09" db="EMBL/GenBank/DDBJ databases">
        <authorList>
            <person name="Sun Q."/>
            <person name="Mori K."/>
        </authorList>
    </citation>
    <scope>NUCLEOTIDE SEQUENCE [LARGE SCALE GENOMIC DNA]</scope>
    <source>
        <strain evidence="1 2">JCM 13519</strain>
    </source>
</reference>
<organism evidence="1 2">
    <name type="scientific">Arthrobacter methylotrophus</name>
    <dbReference type="NCBI Taxonomy" id="121291"/>
    <lineage>
        <taxon>Bacteria</taxon>
        <taxon>Bacillati</taxon>
        <taxon>Actinomycetota</taxon>
        <taxon>Actinomycetes</taxon>
        <taxon>Micrococcales</taxon>
        <taxon>Micrococcaceae</taxon>
        <taxon>Arthrobacter</taxon>
    </lineage>
</organism>
<keyword evidence="2" id="KW-1185">Reference proteome</keyword>
<gene>
    <name evidence="1" type="ORF">ACFFPI_08485</name>
</gene>